<evidence type="ECO:0000256" key="2">
    <source>
        <dbReference type="ARBA" id="ARBA00022604"/>
    </source>
</evidence>
<evidence type="ECO:0000256" key="1">
    <source>
        <dbReference type="ARBA" id="ARBA00022448"/>
    </source>
</evidence>
<dbReference type="EMBL" id="KE343370">
    <property type="protein sequence ID" value="EXB26147.1"/>
    <property type="molecule type" value="Genomic_DNA"/>
</dbReference>
<sequence length="126" mass="14542">MIPANLLIALLKNWSNWKSFDIKAPKSRLNELLQIKVNLEKLQDESKVVETQITECKGGRRNKIDEEVDEINKKIKILEEKRSMLMSESLERGSKFSKLLLEAAAINEDILTTRRSLRSLLTCDGW</sequence>
<protein>
    <submittedName>
        <fullName evidence="4">Uncharacterized protein</fullName>
    </submittedName>
</protein>
<dbReference type="AlphaFoldDB" id="W9QJF1"/>
<proteinExistence type="predicted"/>
<keyword evidence="5" id="KW-1185">Reference proteome</keyword>
<evidence type="ECO:0000313" key="4">
    <source>
        <dbReference type="EMBL" id="EXB26147.1"/>
    </source>
</evidence>
<accession>W9QJF1</accession>
<feature type="coiled-coil region" evidence="3">
    <location>
        <begin position="32"/>
        <end position="88"/>
    </location>
</feature>
<dbReference type="Pfam" id="PF05266">
    <property type="entry name" value="DUF724"/>
    <property type="match status" value="1"/>
</dbReference>
<reference evidence="5" key="1">
    <citation type="submission" date="2013-01" db="EMBL/GenBank/DDBJ databases">
        <title>Draft Genome Sequence of a Mulberry Tree, Morus notabilis C.K. Schneid.</title>
        <authorList>
            <person name="He N."/>
            <person name="Zhao S."/>
        </authorList>
    </citation>
    <scope>NUCLEOTIDE SEQUENCE</scope>
</reference>
<keyword evidence="1" id="KW-0813">Transport</keyword>
<evidence type="ECO:0000256" key="3">
    <source>
        <dbReference type="SAM" id="Coils"/>
    </source>
</evidence>
<dbReference type="InterPro" id="IPR007930">
    <property type="entry name" value="DUF724"/>
</dbReference>
<gene>
    <name evidence="4" type="ORF">L484_010464</name>
</gene>
<dbReference type="Proteomes" id="UP000030645">
    <property type="component" value="Unassembled WGS sequence"/>
</dbReference>
<organism evidence="4 5">
    <name type="scientific">Morus notabilis</name>
    <dbReference type="NCBI Taxonomy" id="981085"/>
    <lineage>
        <taxon>Eukaryota</taxon>
        <taxon>Viridiplantae</taxon>
        <taxon>Streptophyta</taxon>
        <taxon>Embryophyta</taxon>
        <taxon>Tracheophyta</taxon>
        <taxon>Spermatophyta</taxon>
        <taxon>Magnoliopsida</taxon>
        <taxon>eudicotyledons</taxon>
        <taxon>Gunneridae</taxon>
        <taxon>Pentapetalae</taxon>
        <taxon>rosids</taxon>
        <taxon>fabids</taxon>
        <taxon>Rosales</taxon>
        <taxon>Moraceae</taxon>
        <taxon>Moreae</taxon>
        <taxon>Morus</taxon>
    </lineage>
</organism>
<name>W9QJF1_9ROSA</name>
<keyword evidence="2" id="KW-0341">Growth regulation</keyword>
<keyword evidence="3" id="KW-0175">Coiled coil</keyword>
<evidence type="ECO:0000313" key="5">
    <source>
        <dbReference type="Proteomes" id="UP000030645"/>
    </source>
</evidence>